<dbReference type="PANTHER" id="PTHR47424:SF3">
    <property type="entry name" value="REGULATORY PROTEIN GAL4"/>
    <property type="match status" value="1"/>
</dbReference>
<evidence type="ECO:0000313" key="7">
    <source>
        <dbReference type="EMBL" id="CRG86535.1"/>
    </source>
</evidence>
<dbReference type="GO" id="GO:0000435">
    <property type="term" value="P:positive regulation of transcription from RNA polymerase II promoter by galactose"/>
    <property type="evidence" value="ECO:0007669"/>
    <property type="project" value="TreeGrafter"/>
</dbReference>
<proteinExistence type="predicted"/>
<dbReference type="SMART" id="SM00906">
    <property type="entry name" value="Fungal_trans"/>
    <property type="match status" value="1"/>
</dbReference>
<dbReference type="AlphaFoldDB" id="A0A0U1LTG4"/>
<keyword evidence="4" id="KW-0539">Nucleus</keyword>
<dbReference type="InterPro" id="IPR051127">
    <property type="entry name" value="Fungal_SecMet_Regulators"/>
</dbReference>
<dbReference type="PANTHER" id="PTHR47424">
    <property type="entry name" value="REGULATORY PROTEIN GAL4"/>
    <property type="match status" value="1"/>
</dbReference>
<dbReference type="CDD" id="cd12148">
    <property type="entry name" value="fungal_TF_MHR"/>
    <property type="match status" value="1"/>
</dbReference>
<evidence type="ECO:0000256" key="2">
    <source>
        <dbReference type="ARBA" id="ARBA00023125"/>
    </source>
</evidence>
<evidence type="ECO:0000256" key="1">
    <source>
        <dbReference type="ARBA" id="ARBA00023015"/>
    </source>
</evidence>
<dbReference type="GO" id="GO:0005634">
    <property type="term" value="C:nucleus"/>
    <property type="evidence" value="ECO:0007669"/>
    <property type="project" value="TreeGrafter"/>
</dbReference>
<dbReference type="GO" id="GO:0006351">
    <property type="term" value="P:DNA-templated transcription"/>
    <property type="evidence" value="ECO:0007669"/>
    <property type="project" value="InterPro"/>
</dbReference>
<dbReference type="OrthoDB" id="424974at2759"/>
<feature type="domain" description="Xylanolytic transcriptional activator regulatory" evidence="6">
    <location>
        <begin position="239"/>
        <end position="309"/>
    </location>
</feature>
<keyword evidence="8" id="KW-1185">Reference proteome</keyword>
<feature type="compositionally biased region" description="Polar residues" evidence="5">
    <location>
        <begin position="35"/>
        <end position="46"/>
    </location>
</feature>
<dbReference type="GO" id="GO:0000981">
    <property type="term" value="F:DNA-binding transcription factor activity, RNA polymerase II-specific"/>
    <property type="evidence" value="ECO:0007669"/>
    <property type="project" value="TreeGrafter"/>
</dbReference>
<dbReference type="OMA" id="CLMLMNR"/>
<evidence type="ECO:0000259" key="6">
    <source>
        <dbReference type="SMART" id="SM00906"/>
    </source>
</evidence>
<dbReference type="EMBL" id="CVMT01000002">
    <property type="protein sequence ID" value="CRG86535.1"/>
    <property type="molecule type" value="Genomic_DNA"/>
</dbReference>
<keyword evidence="1" id="KW-0805">Transcription regulation</keyword>
<gene>
    <name evidence="7" type="ORF">PISL3812_03542</name>
</gene>
<keyword evidence="2" id="KW-0238">DNA-binding</keyword>
<dbReference type="GO" id="GO:0000978">
    <property type="term" value="F:RNA polymerase II cis-regulatory region sequence-specific DNA binding"/>
    <property type="evidence" value="ECO:0007669"/>
    <property type="project" value="TreeGrafter"/>
</dbReference>
<accession>A0A0U1LTG4</accession>
<dbReference type="GO" id="GO:0008270">
    <property type="term" value="F:zinc ion binding"/>
    <property type="evidence" value="ECO:0007669"/>
    <property type="project" value="InterPro"/>
</dbReference>
<dbReference type="Proteomes" id="UP000054383">
    <property type="component" value="Unassembled WGS sequence"/>
</dbReference>
<dbReference type="InterPro" id="IPR007219">
    <property type="entry name" value="XnlR_reg_dom"/>
</dbReference>
<reference evidence="7 8" key="1">
    <citation type="submission" date="2015-04" db="EMBL/GenBank/DDBJ databases">
        <authorList>
            <person name="Syromyatnikov M.Y."/>
            <person name="Popov V.N."/>
        </authorList>
    </citation>
    <scope>NUCLEOTIDE SEQUENCE [LARGE SCALE GENOMIC DNA]</scope>
    <source>
        <strain evidence="7">WF-38-12</strain>
    </source>
</reference>
<sequence length="593" mass="67225">MRSHVSLPISSPAARANLLEGELELTSSSTIETTPGNGESSISETLGKSEDPNPGQDQAYYAAHGRFTSEVIATIDVRAGMTPPTTSNLVPFVDAPLFGEIDLESPHGTLRSPMELPPRTYADRLVAIYWQHLEPVETILDRERFFRSYEALYTSSSALPHTDYEVWLSILNIVFALAVQRHESTPQKKREEEANNYFQRAWAVLRPEIILWKPGSIELVQCLMLMNRFLHCTNNQHKTWVTAGLAIRIAQSMCFQLPEGSLAKDSLNDRRLRQRVWVSCVALDRCVSWSLGRTLAPSLVLLPNIVDSVSLNGHHQQEERDAERLRRELEFHEIGNQIQLAQTQTRLGIATKLGLPRLYQQEEYHAVAVQLDACLNKWEINLPTHLRVQNIARIADKKTRTEGYLLHLRPMLARFYSLKSRTMTGETSIPPSLSDRLLRQWAGMCIEAAQKLISLVIETLEPANPIGILPWWHRIFYLHMGGINFLAAMFEPDLFTESVSQSWQDVLSALRAHDHLSTYVQQCIRTFETLSTRILQARHSIPDASSDVPFDEGSSGSFFDDLFQTMSCDFDSFPLGVDDSFSAIAPRFEKSHW</sequence>
<evidence type="ECO:0000313" key="8">
    <source>
        <dbReference type="Proteomes" id="UP000054383"/>
    </source>
</evidence>
<protein>
    <submittedName>
        <fullName evidence="7">Putative transcriptional regulatory protein C757,04</fullName>
    </submittedName>
</protein>
<dbReference type="Pfam" id="PF04082">
    <property type="entry name" value="Fungal_trans"/>
    <property type="match status" value="1"/>
</dbReference>
<dbReference type="STRING" id="28573.A0A0U1LTG4"/>
<name>A0A0U1LTG4_TALIS</name>
<feature type="region of interest" description="Disordered" evidence="5">
    <location>
        <begin position="26"/>
        <end position="56"/>
    </location>
</feature>
<evidence type="ECO:0000256" key="4">
    <source>
        <dbReference type="ARBA" id="ARBA00023242"/>
    </source>
</evidence>
<keyword evidence="3" id="KW-0804">Transcription</keyword>
<evidence type="ECO:0000256" key="5">
    <source>
        <dbReference type="SAM" id="MobiDB-lite"/>
    </source>
</evidence>
<evidence type="ECO:0000256" key="3">
    <source>
        <dbReference type="ARBA" id="ARBA00023163"/>
    </source>
</evidence>
<organism evidence="7 8">
    <name type="scientific">Talaromyces islandicus</name>
    <name type="common">Penicillium islandicum</name>
    <dbReference type="NCBI Taxonomy" id="28573"/>
    <lineage>
        <taxon>Eukaryota</taxon>
        <taxon>Fungi</taxon>
        <taxon>Dikarya</taxon>
        <taxon>Ascomycota</taxon>
        <taxon>Pezizomycotina</taxon>
        <taxon>Eurotiomycetes</taxon>
        <taxon>Eurotiomycetidae</taxon>
        <taxon>Eurotiales</taxon>
        <taxon>Trichocomaceae</taxon>
        <taxon>Talaromyces</taxon>
        <taxon>Talaromyces sect. Islandici</taxon>
    </lineage>
</organism>